<feature type="region of interest" description="Disordered" evidence="10">
    <location>
        <begin position="349"/>
        <end position="393"/>
    </location>
</feature>
<evidence type="ECO:0000256" key="2">
    <source>
        <dbReference type="ARBA" id="ARBA00001946"/>
    </source>
</evidence>
<dbReference type="EC" id="3.1.3.16" evidence="4"/>
<dbReference type="Pfam" id="PF00481">
    <property type="entry name" value="PP2C"/>
    <property type="match status" value="1"/>
</dbReference>
<feature type="region of interest" description="Disordered" evidence="10">
    <location>
        <begin position="300"/>
        <end position="331"/>
    </location>
</feature>
<dbReference type="CDD" id="cd00143">
    <property type="entry name" value="PP2Cc"/>
    <property type="match status" value="1"/>
</dbReference>
<dbReference type="PANTHER" id="PTHR13832">
    <property type="entry name" value="PROTEIN PHOSPHATASE 2C"/>
    <property type="match status" value="1"/>
</dbReference>
<dbReference type="PhylomeDB" id="A0A0D2UIL0"/>
<evidence type="ECO:0000256" key="1">
    <source>
        <dbReference type="ARBA" id="ARBA00001936"/>
    </source>
</evidence>
<feature type="compositionally biased region" description="Low complexity" evidence="10">
    <location>
        <begin position="309"/>
        <end position="327"/>
    </location>
</feature>
<keyword evidence="6 9" id="KW-0378">Hydrolase</keyword>
<proteinExistence type="inferred from homology"/>
<evidence type="ECO:0000313" key="12">
    <source>
        <dbReference type="EMBL" id="KJE94976.1"/>
    </source>
</evidence>
<dbReference type="InterPro" id="IPR000222">
    <property type="entry name" value="PP2C_BS"/>
</dbReference>
<protein>
    <recommendedName>
        <fullName evidence="4">protein-serine/threonine phosphatase</fullName>
        <ecNumber evidence="4">3.1.3.16</ecNumber>
    </recommendedName>
</protein>
<keyword evidence="5" id="KW-0479">Metal-binding</keyword>
<comment type="cofactor">
    <cofactor evidence="2">
        <name>Mg(2+)</name>
        <dbReference type="ChEBI" id="CHEBI:18420"/>
    </cofactor>
</comment>
<dbReference type="eggNOG" id="KOG0698">
    <property type="taxonomic scope" value="Eukaryota"/>
</dbReference>
<keyword evidence="8" id="KW-0464">Manganese</keyword>
<dbReference type="SMART" id="SM00332">
    <property type="entry name" value="PP2Cc"/>
    <property type="match status" value="1"/>
</dbReference>
<dbReference type="EMBL" id="KE346368">
    <property type="protein sequence ID" value="KJE94976.1"/>
    <property type="molecule type" value="Genomic_DNA"/>
</dbReference>
<evidence type="ECO:0000256" key="9">
    <source>
        <dbReference type="RuleBase" id="RU003465"/>
    </source>
</evidence>
<dbReference type="InParanoid" id="A0A0D2UIL0"/>
<evidence type="ECO:0000313" key="13">
    <source>
        <dbReference type="Proteomes" id="UP000008743"/>
    </source>
</evidence>
<evidence type="ECO:0000256" key="5">
    <source>
        <dbReference type="ARBA" id="ARBA00022723"/>
    </source>
</evidence>
<accession>A0A0D2UIL0</accession>
<dbReference type="FunCoup" id="A0A0D2UIL0">
    <property type="interactions" value="792"/>
</dbReference>
<evidence type="ECO:0000259" key="11">
    <source>
        <dbReference type="PROSITE" id="PS51746"/>
    </source>
</evidence>
<dbReference type="PANTHER" id="PTHR13832:SF565">
    <property type="entry name" value="AT28366P-RELATED"/>
    <property type="match status" value="1"/>
</dbReference>
<gene>
    <name evidence="12" type="ORF">CAOG_005511</name>
</gene>
<comment type="cofactor">
    <cofactor evidence="1">
        <name>Mn(2+)</name>
        <dbReference type="ChEBI" id="CHEBI:29035"/>
    </cofactor>
</comment>
<dbReference type="Proteomes" id="UP000008743">
    <property type="component" value="Unassembled WGS sequence"/>
</dbReference>
<keyword evidence="13" id="KW-1185">Reference proteome</keyword>
<name>A0A0D2UIL0_CAPO3</name>
<dbReference type="FunFam" id="3.60.40.10:FF:000016">
    <property type="entry name" value="Protein phosphatase 2C"/>
    <property type="match status" value="1"/>
</dbReference>
<dbReference type="GO" id="GO:0004722">
    <property type="term" value="F:protein serine/threonine phosphatase activity"/>
    <property type="evidence" value="ECO:0007669"/>
    <property type="project" value="UniProtKB-EC"/>
</dbReference>
<keyword evidence="7 9" id="KW-0904">Protein phosphatase</keyword>
<dbReference type="RefSeq" id="XP_004346184.1">
    <property type="nucleotide sequence ID" value="XM_004346134.2"/>
</dbReference>
<dbReference type="SMART" id="SM00331">
    <property type="entry name" value="PP2C_SIG"/>
    <property type="match status" value="1"/>
</dbReference>
<evidence type="ECO:0000256" key="3">
    <source>
        <dbReference type="ARBA" id="ARBA00006702"/>
    </source>
</evidence>
<dbReference type="AlphaFoldDB" id="A0A0D2UIL0"/>
<evidence type="ECO:0000256" key="8">
    <source>
        <dbReference type="ARBA" id="ARBA00023211"/>
    </source>
</evidence>
<comment type="similarity">
    <text evidence="3 9">Belongs to the PP2C family.</text>
</comment>
<dbReference type="PROSITE" id="PS51746">
    <property type="entry name" value="PPM_2"/>
    <property type="match status" value="1"/>
</dbReference>
<evidence type="ECO:0000256" key="4">
    <source>
        <dbReference type="ARBA" id="ARBA00013081"/>
    </source>
</evidence>
<dbReference type="InterPro" id="IPR001932">
    <property type="entry name" value="PPM-type_phosphatase-like_dom"/>
</dbReference>
<feature type="domain" description="PPM-type phosphatase" evidence="11">
    <location>
        <begin position="23"/>
        <end position="285"/>
    </location>
</feature>
<evidence type="ECO:0000256" key="6">
    <source>
        <dbReference type="ARBA" id="ARBA00022801"/>
    </source>
</evidence>
<dbReference type="GO" id="GO:0046872">
    <property type="term" value="F:metal ion binding"/>
    <property type="evidence" value="ECO:0007669"/>
    <property type="project" value="UniProtKB-KW"/>
</dbReference>
<dbReference type="OrthoDB" id="10264738at2759"/>
<feature type="compositionally biased region" description="Acidic residues" evidence="10">
    <location>
        <begin position="356"/>
        <end position="393"/>
    </location>
</feature>
<dbReference type="OMA" id="MQGYRMT"/>
<dbReference type="InterPro" id="IPR036457">
    <property type="entry name" value="PPM-type-like_dom_sf"/>
</dbReference>
<dbReference type="STRING" id="595528.A0A0D2UIL0"/>
<dbReference type="Gene3D" id="3.60.40.10">
    <property type="entry name" value="PPM-type phosphatase domain"/>
    <property type="match status" value="1"/>
</dbReference>
<dbReference type="SUPFAM" id="SSF81606">
    <property type="entry name" value="PP2C-like"/>
    <property type="match status" value="1"/>
</dbReference>
<sequence>MGQVLSEPITDKHTSSGADKRLTYGASAMQGWRINMEDAHTTLLELPGDSQAAFFAVYDGHGGANVARYAGQVVHNKVTSAPEYQQGNFQGALETGFLQTDEDMMKDANMRYDTSGCTAVAVLIKDNTVYCGNAGDSRALLSKNGVAQPLSYDHKPNNPEEFQRIKAAGGFVEFGRVNGNLALSRAIGDFLFKTNARIGPKEQAVTSFPDVISMEITPEVEFVVLACDGIWDVMNNQAVTDFVRQRIATQTPLGEICEQLMENCLARDARGGVGCDNMTVLIIGILNGGTYAELAERCSKPRDPVPVEPADASRPGGAPGAGAFQAPDFGNGANATGMGQFGAFLSQLMQQAVDDGSQDEDSNESDDAADSISEVSDDKEDASDDADAATEEK</sequence>
<evidence type="ECO:0000256" key="7">
    <source>
        <dbReference type="ARBA" id="ARBA00022912"/>
    </source>
</evidence>
<dbReference type="PROSITE" id="PS01032">
    <property type="entry name" value="PPM_1"/>
    <property type="match status" value="1"/>
</dbReference>
<organism evidence="12 13">
    <name type="scientific">Capsaspora owczarzaki (strain ATCC 30864)</name>
    <dbReference type="NCBI Taxonomy" id="595528"/>
    <lineage>
        <taxon>Eukaryota</taxon>
        <taxon>Filasterea</taxon>
        <taxon>Capsaspora</taxon>
    </lineage>
</organism>
<dbReference type="InterPro" id="IPR015655">
    <property type="entry name" value="PP2C"/>
</dbReference>
<reference evidence="13" key="1">
    <citation type="submission" date="2011-02" db="EMBL/GenBank/DDBJ databases">
        <title>The Genome Sequence of Capsaspora owczarzaki ATCC 30864.</title>
        <authorList>
            <person name="Russ C."/>
            <person name="Cuomo C."/>
            <person name="Burger G."/>
            <person name="Gray M.W."/>
            <person name="Holland P.W.H."/>
            <person name="King N."/>
            <person name="Lang F.B.F."/>
            <person name="Roger A.J."/>
            <person name="Ruiz-Trillo I."/>
            <person name="Young S.K."/>
            <person name="Zeng Q."/>
            <person name="Gargeya S."/>
            <person name="Alvarado L."/>
            <person name="Berlin A."/>
            <person name="Chapman S.B."/>
            <person name="Chen Z."/>
            <person name="Freedman E."/>
            <person name="Gellesch M."/>
            <person name="Goldberg J."/>
            <person name="Griggs A."/>
            <person name="Gujja S."/>
            <person name="Heilman E."/>
            <person name="Heiman D."/>
            <person name="Howarth C."/>
            <person name="Mehta T."/>
            <person name="Neiman D."/>
            <person name="Pearson M."/>
            <person name="Roberts A."/>
            <person name="Saif S."/>
            <person name="Shea T."/>
            <person name="Shenoy N."/>
            <person name="Sisk P."/>
            <person name="Stolte C."/>
            <person name="Sykes S."/>
            <person name="White J."/>
            <person name="Yandava C."/>
            <person name="Haas B."/>
            <person name="Nusbaum C."/>
            <person name="Birren B."/>
        </authorList>
    </citation>
    <scope>NUCLEOTIDE SEQUENCE</scope>
    <source>
        <strain evidence="13">ATCC 30864</strain>
    </source>
</reference>
<evidence type="ECO:0000256" key="10">
    <source>
        <dbReference type="SAM" id="MobiDB-lite"/>
    </source>
</evidence>